<dbReference type="EMBL" id="SZPV01000031">
    <property type="protein sequence ID" value="TKI60506.1"/>
    <property type="molecule type" value="Genomic_DNA"/>
</dbReference>
<gene>
    <name evidence="1" type="ORF">FC752_15065</name>
</gene>
<evidence type="ECO:0000313" key="2">
    <source>
        <dbReference type="Proteomes" id="UP000308539"/>
    </source>
</evidence>
<name>A0ABY2T9F2_9BACI</name>
<protein>
    <submittedName>
        <fullName evidence="1">Uncharacterized protein</fullName>
    </submittedName>
</protein>
<comment type="caution">
    <text evidence="1">The sequence shown here is derived from an EMBL/GenBank/DDBJ whole genome shotgun (WGS) entry which is preliminary data.</text>
</comment>
<keyword evidence="2" id="KW-1185">Reference proteome</keyword>
<accession>A0ABY2T9F2</accession>
<dbReference type="Proteomes" id="UP000308539">
    <property type="component" value="Unassembled WGS sequence"/>
</dbReference>
<reference evidence="1 2" key="1">
    <citation type="submission" date="2019-04" db="EMBL/GenBank/DDBJ databases">
        <title>Lysinibacillus genome sequencing.</title>
        <authorList>
            <person name="Dunlap C."/>
        </authorList>
    </citation>
    <scope>NUCLEOTIDE SEQUENCE [LARGE SCALE GENOMIC DNA]</scope>
    <source>
        <strain evidence="1 2">NBRC 109424</strain>
    </source>
</reference>
<organism evidence="1 2">
    <name type="scientific">Lysinibacillus varians</name>
    <dbReference type="NCBI Taxonomy" id="1145276"/>
    <lineage>
        <taxon>Bacteria</taxon>
        <taxon>Bacillati</taxon>
        <taxon>Bacillota</taxon>
        <taxon>Bacilli</taxon>
        <taxon>Bacillales</taxon>
        <taxon>Bacillaceae</taxon>
        <taxon>Lysinibacillus</taxon>
    </lineage>
</organism>
<dbReference type="RefSeq" id="WP_025220565.1">
    <property type="nucleotide sequence ID" value="NZ_CP006837.1"/>
</dbReference>
<sequence length="218" mass="24978">MKITEEMIPLIEKALGFKLYDWQRAYLLEEQHSKPKERASGRTTAYIVKLLLTNHEPIDIKFHAMRYKDHQGVHYTDFFRNFMREIDEKLTTVGLHTCTVKPKSNNRTIEIEIDADTSKLQLKLRAIAKYVGALADELDAIDNVWQCDCGSLDYSDHTYPSGSLVTRVCDKCKESYIVPNDNELPTQLKGTTISIVNPNNKSVEDIVNTLKEQIKGND</sequence>
<evidence type="ECO:0000313" key="1">
    <source>
        <dbReference type="EMBL" id="TKI60506.1"/>
    </source>
</evidence>
<proteinExistence type="predicted"/>